<keyword evidence="16" id="KW-0739">Sodium transport</keyword>
<keyword evidence="4" id="KW-0050">Antiport</keyword>
<dbReference type="GO" id="GO:0008273">
    <property type="term" value="F:calcium, potassium:sodium antiporter activity"/>
    <property type="evidence" value="ECO:0007669"/>
    <property type="project" value="TreeGrafter"/>
</dbReference>
<keyword evidence="3" id="KW-0813">Transport</keyword>
<feature type="transmembrane region" description="Helical" evidence="17">
    <location>
        <begin position="132"/>
        <end position="156"/>
    </location>
</feature>
<accession>A0A0A9WUZ3</accession>
<dbReference type="Gene3D" id="1.20.1420.30">
    <property type="entry name" value="NCX, central ion-binding region"/>
    <property type="match status" value="2"/>
</dbReference>
<feature type="transmembrane region" description="Helical" evidence="17">
    <location>
        <begin position="193"/>
        <end position="216"/>
    </location>
</feature>
<dbReference type="InterPro" id="IPR004481">
    <property type="entry name" value="K/Na/Ca-exchanger"/>
</dbReference>
<gene>
    <name evidence="20" type="primary">Slc24a5</name>
    <name evidence="20" type="ORF">CM83_50483</name>
</gene>
<keyword evidence="12 17" id="KW-1133">Transmembrane helix</keyword>
<evidence type="ECO:0000256" key="13">
    <source>
        <dbReference type="ARBA" id="ARBA00023053"/>
    </source>
</evidence>
<dbReference type="GO" id="GO:0015293">
    <property type="term" value="F:symporter activity"/>
    <property type="evidence" value="ECO:0007669"/>
    <property type="project" value="UniProtKB-KW"/>
</dbReference>
<sequence>MAKWFVIAFFATVLLSERIEGKKHNTTNNTAHLTEESRHEEGCAASSVEHFPPLPLPGGPVLSTAITLVAVGYLFVFLVRVCDKHFVSCIKTIGKASKLSSDVAGATLMAAAVSCPDLFINLIGTFVTQGDIGIGTIVGCGIFNTLAVPALCILISPTKSIRLKGWSLSRDCTFYCAALVTLSVALIDNIIEWYEALSLVVIYVFYLLVLCINSWLRNKTETAINFCIKVDGKYERTPLLLKSHSILSYGVDEDEDSLSDFEARSFPRRVWYFVTIPIDMVLELTIPKSTSSCHGFKLYPLTFIICLIWIAVVSYVIAWFITITGFELRIPDSLVGLTFIAIGMSVPQAASSVIIAKQGDGAMALSNAIGSNVFDNLLCLGLPWLLKCLVYQDNFVEISSRSISYSFVILISSTLFLYAAAALNKFRLNWTVGIFLLCLYFAFAVLSVLLELNIFFVANLPFCM</sequence>
<dbReference type="GO" id="GO:0005262">
    <property type="term" value="F:calcium channel activity"/>
    <property type="evidence" value="ECO:0007669"/>
    <property type="project" value="TreeGrafter"/>
</dbReference>
<evidence type="ECO:0000256" key="5">
    <source>
        <dbReference type="ARBA" id="ARBA00022538"/>
    </source>
</evidence>
<evidence type="ECO:0000259" key="19">
    <source>
        <dbReference type="Pfam" id="PF01699"/>
    </source>
</evidence>
<dbReference type="FunFam" id="1.20.1420.30:FF:000009">
    <property type="entry name" value="sodium/potassium/calcium exchanger 5 isoform X2"/>
    <property type="match status" value="1"/>
</dbReference>
<organism evidence="20">
    <name type="scientific">Lygus hesperus</name>
    <name type="common">Western plant bug</name>
    <dbReference type="NCBI Taxonomy" id="30085"/>
    <lineage>
        <taxon>Eukaryota</taxon>
        <taxon>Metazoa</taxon>
        <taxon>Ecdysozoa</taxon>
        <taxon>Arthropoda</taxon>
        <taxon>Hexapoda</taxon>
        <taxon>Insecta</taxon>
        <taxon>Pterygota</taxon>
        <taxon>Neoptera</taxon>
        <taxon>Paraneoptera</taxon>
        <taxon>Hemiptera</taxon>
        <taxon>Heteroptera</taxon>
        <taxon>Panheteroptera</taxon>
        <taxon>Cimicomorpha</taxon>
        <taxon>Miridae</taxon>
        <taxon>Mirini</taxon>
        <taxon>Lygus</taxon>
    </lineage>
</organism>
<feature type="transmembrane region" description="Helical" evidence="17">
    <location>
        <begin position="334"/>
        <end position="356"/>
    </location>
</feature>
<dbReference type="AlphaFoldDB" id="A0A0A9WUZ3"/>
<comment type="similarity">
    <text evidence="2">Belongs to the Ca(2+):cation antiporter (CaCA) (TC 2.A.19) family. SLC24A subfamily.</text>
</comment>
<name>A0A0A9WUZ3_LYGHE</name>
<evidence type="ECO:0000256" key="2">
    <source>
        <dbReference type="ARBA" id="ARBA00005364"/>
    </source>
</evidence>
<evidence type="ECO:0000256" key="12">
    <source>
        <dbReference type="ARBA" id="ARBA00022989"/>
    </source>
</evidence>
<evidence type="ECO:0000256" key="10">
    <source>
        <dbReference type="ARBA" id="ARBA00022847"/>
    </source>
</evidence>
<dbReference type="GO" id="GO:0006874">
    <property type="term" value="P:intracellular calcium ion homeostasis"/>
    <property type="evidence" value="ECO:0007669"/>
    <property type="project" value="TreeGrafter"/>
</dbReference>
<feature type="domain" description="Sodium/calcium exchanger membrane region" evidence="19">
    <location>
        <begin position="300"/>
        <end position="448"/>
    </location>
</feature>
<dbReference type="Pfam" id="PF01699">
    <property type="entry name" value="Na_Ca_ex"/>
    <property type="match status" value="2"/>
</dbReference>
<keyword evidence="15 17" id="KW-0472">Membrane</keyword>
<dbReference type="PANTHER" id="PTHR10846">
    <property type="entry name" value="SODIUM/POTASSIUM/CALCIUM EXCHANGER"/>
    <property type="match status" value="1"/>
</dbReference>
<keyword evidence="5" id="KW-0633">Potassium transport</keyword>
<keyword evidence="6" id="KW-0109">Calcium transport</keyword>
<evidence type="ECO:0000256" key="1">
    <source>
        <dbReference type="ARBA" id="ARBA00004141"/>
    </source>
</evidence>
<evidence type="ECO:0000256" key="7">
    <source>
        <dbReference type="ARBA" id="ARBA00022692"/>
    </source>
</evidence>
<feature type="transmembrane region" description="Helical" evidence="17">
    <location>
        <begin position="103"/>
        <end position="126"/>
    </location>
</feature>
<keyword evidence="10" id="KW-0769">Symport</keyword>
<evidence type="ECO:0000256" key="16">
    <source>
        <dbReference type="ARBA" id="ARBA00023201"/>
    </source>
</evidence>
<evidence type="ECO:0000256" key="11">
    <source>
        <dbReference type="ARBA" id="ARBA00022958"/>
    </source>
</evidence>
<reference evidence="20" key="2">
    <citation type="submission" date="2014-07" db="EMBL/GenBank/DDBJ databases">
        <authorList>
            <person name="Hull J."/>
        </authorList>
    </citation>
    <scope>NUCLEOTIDE SEQUENCE</scope>
</reference>
<evidence type="ECO:0000256" key="3">
    <source>
        <dbReference type="ARBA" id="ARBA00022448"/>
    </source>
</evidence>
<comment type="subcellular location">
    <subcellularLocation>
        <location evidence="1">Membrane</location>
        <topology evidence="1">Multi-pass membrane protein</topology>
    </subcellularLocation>
</comment>
<keyword evidence="13" id="KW-0915">Sodium</keyword>
<evidence type="ECO:0000256" key="9">
    <source>
        <dbReference type="ARBA" id="ARBA00022837"/>
    </source>
</evidence>
<evidence type="ECO:0000313" key="20">
    <source>
        <dbReference type="EMBL" id="JAG08640.1"/>
    </source>
</evidence>
<proteinExistence type="inferred from homology"/>
<feature type="transmembrane region" description="Helical" evidence="17">
    <location>
        <begin position="298"/>
        <end position="322"/>
    </location>
</feature>
<keyword evidence="14" id="KW-0406">Ion transport</keyword>
<feature type="transmembrane region" description="Helical" evidence="17">
    <location>
        <begin position="168"/>
        <end position="187"/>
    </location>
</feature>
<keyword evidence="9" id="KW-0106">Calcium</keyword>
<keyword evidence="7 17" id="KW-0812">Transmembrane</keyword>
<dbReference type="EMBL" id="GBHO01034964">
    <property type="protein sequence ID" value="JAG08640.1"/>
    <property type="molecule type" value="Transcribed_RNA"/>
</dbReference>
<evidence type="ECO:0000256" key="14">
    <source>
        <dbReference type="ARBA" id="ARBA00023065"/>
    </source>
</evidence>
<dbReference type="PANTHER" id="PTHR10846:SF73">
    <property type="entry name" value="SODIUM_CALCIUM EXCHANGER MEMBRANE REGION DOMAIN-CONTAINING PROTEIN"/>
    <property type="match status" value="1"/>
</dbReference>
<feature type="transmembrane region" description="Helical" evidence="17">
    <location>
        <begin position="368"/>
        <end position="390"/>
    </location>
</feature>
<keyword evidence="8 18" id="KW-0732">Signal</keyword>
<evidence type="ECO:0000256" key="8">
    <source>
        <dbReference type="ARBA" id="ARBA00022729"/>
    </source>
</evidence>
<evidence type="ECO:0000256" key="6">
    <source>
        <dbReference type="ARBA" id="ARBA00022568"/>
    </source>
</evidence>
<evidence type="ECO:0000256" key="17">
    <source>
        <dbReference type="SAM" id="Phobius"/>
    </source>
</evidence>
<feature type="domain" description="Sodium/calcium exchanger membrane region" evidence="19">
    <location>
        <begin position="69"/>
        <end position="210"/>
    </location>
</feature>
<protein>
    <submittedName>
        <fullName evidence="20">Sodium/potassium/calcium exchanger 5</fullName>
    </submittedName>
</protein>
<evidence type="ECO:0000256" key="15">
    <source>
        <dbReference type="ARBA" id="ARBA00023136"/>
    </source>
</evidence>
<feature type="transmembrane region" description="Helical" evidence="17">
    <location>
        <begin position="61"/>
        <end position="82"/>
    </location>
</feature>
<keyword evidence="11" id="KW-0630">Potassium</keyword>
<feature type="transmembrane region" description="Helical" evidence="17">
    <location>
        <begin position="402"/>
        <end position="421"/>
    </location>
</feature>
<dbReference type="InterPro" id="IPR004837">
    <property type="entry name" value="NaCa_Exmemb"/>
</dbReference>
<dbReference type="InterPro" id="IPR044880">
    <property type="entry name" value="NCX_ion-bd_dom_sf"/>
</dbReference>
<reference evidence="20" key="1">
    <citation type="journal article" date="2014" name="PLoS ONE">
        <title>Transcriptome-Based Identification of ABC Transporters in the Western Tarnished Plant Bug Lygus hesperus.</title>
        <authorList>
            <person name="Hull J.J."/>
            <person name="Chaney K."/>
            <person name="Geib S.M."/>
            <person name="Fabrick J.A."/>
            <person name="Brent C.S."/>
            <person name="Walsh D."/>
            <person name="Lavine L.C."/>
        </authorList>
    </citation>
    <scope>NUCLEOTIDE SEQUENCE</scope>
</reference>
<dbReference type="GO" id="GO:0005886">
    <property type="term" value="C:plasma membrane"/>
    <property type="evidence" value="ECO:0007669"/>
    <property type="project" value="TreeGrafter"/>
</dbReference>
<evidence type="ECO:0000256" key="4">
    <source>
        <dbReference type="ARBA" id="ARBA00022449"/>
    </source>
</evidence>
<feature type="chain" id="PRO_5002054026" evidence="18">
    <location>
        <begin position="17"/>
        <end position="464"/>
    </location>
</feature>
<feature type="signal peptide" evidence="18">
    <location>
        <begin position="1"/>
        <end position="16"/>
    </location>
</feature>
<feature type="transmembrane region" description="Helical" evidence="17">
    <location>
        <begin position="433"/>
        <end position="458"/>
    </location>
</feature>
<evidence type="ECO:0000256" key="18">
    <source>
        <dbReference type="SAM" id="SignalP"/>
    </source>
</evidence>
<dbReference type="NCBIfam" id="TIGR00367">
    <property type="entry name" value="calcium/sodium antiporter"/>
    <property type="match status" value="1"/>
</dbReference>